<dbReference type="AlphaFoldDB" id="T1GMM9"/>
<dbReference type="EMBL" id="CAQQ02001417">
    <property type="status" value="NOT_ANNOTATED_CDS"/>
    <property type="molecule type" value="Genomic_DNA"/>
</dbReference>
<protein>
    <submittedName>
        <fullName evidence="1">Uncharacterized protein</fullName>
    </submittedName>
</protein>
<dbReference type="EMBL" id="CAQQ02001418">
    <property type="status" value="NOT_ANNOTATED_CDS"/>
    <property type="molecule type" value="Genomic_DNA"/>
</dbReference>
<accession>T1GMM9</accession>
<evidence type="ECO:0000313" key="2">
    <source>
        <dbReference type="Proteomes" id="UP000015102"/>
    </source>
</evidence>
<evidence type="ECO:0000313" key="1">
    <source>
        <dbReference type="EnsemblMetazoa" id="MESCA004805-PA"/>
    </source>
</evidence>
<dbReference type="HOGENOM" id="CLU_2888325_0_0_1"/>
<name>T1GMM9_MEGSC</name>
<reference evidence="1" key="2">
    <citation type="submission" date="2015-06" db="UniProtKB">
        <authorList>
            <consortium name="EnsemblMetazoa"/>
        </authorList>
    </citation>
    <scope>IDENTIFICATION</scope>
</reference>
<dbReference type="Proteomes" id="UP000015102">
    <property type="component" value="Unassembled WGS sequence"/>
</dbReference>
<organism evidence="1 2">
    <name type="scientific">Megaselia scalaris</name>
    <name type="common">Humpbacked fly</name>
    <name type="synonym">Phora scalaris</name>
    <dbReference type="NCBI Taxonomy" id="36166"/>
    <lineage>
        <taxon>Eukaryota</taxon>
        <taxon>Metazoa</taxon>
        <taxon>Ecdysozoa</taxon>
        <taxon>Arthropoda</taxon>
        <taxon>Hexapoda</taxon>
        <taxon>Insecta</taxon>
        <taxon>Pterygota</taxon>
        <taxon>Neoptera</taxon>
        <taxon>Endopterygota</taxon>
        <taxon>Diptera</taxon>
        <taxon>Brachycera</taxon>
        <taxon>Muscomorpha</taxon>
        <taxon>Platypezoidea</taxon>
        <taxon>Phoridae</taxon>
        <taxon>Megaseliini</taxon>
        <taxon>Megaselia</taxon>
    </lineage>
</organism>
<sequence length="63" mass="7741">MKLVLGYLNSEDYYVSEYHLRNMLEDLYVPYYATFETLQSHRWSYQSWLLRKLCCHGQEENIV</sequence>
<dbReference type="EnsemblMetazoa" id="MESCA004805-RA">
    <property type="protein sequence ID" value="MESCA004805-PA"/>
    <property type="gene ID" value="MESCA004805"/>
</dbReference>
<proteinExistence type="predicted"/>
<keyword evidence="2" id="KW-1185">Reference proteome</keyword>
<reference evidence="2" key="1">
    <citation type="submission" date="2013-02" db="EMBL/GenBank/DDBJ databases">
        <authorList>
            <person name="Hughes D."/>
        </authorList>
    </citation>
    <scope>NUCLEOTIDE SEQUENCE</scope>
    <source>
        <strain>Durham</strain>
        <strain evidence="2">NC isolate 2 -- Noor lab</strain>
    </source>
</reference>